<sequence>MSSLAFVNSLSSGQLVSSGSKGSHPASQVTQRRAPSPIVCQAGQQSPQDGSRIKKAILSSAIAAALAFSPAIVGVDQMQAQAIRNTVNGGSTFQSSSGRVNKDAESLLRWGLPVQEKNIREIQANLEEITYDIRAFKWNAIENDVKKTIKVLDKKSDDILKAVAEGKRESGSEVLASVRGRMDELKVLVAAKSSDEVISLQRDILREVGRLEQMMIEKFPYEIPEEYKDLPKLLGRAVVEMNFKKVDGGKFDIEGELFKTAKMTMVVDGYNAPISAGNFVDLVKRGFYNKLEITRSDGFVVQTGDPAGDVDGFIDPKTEKIRKIPLEIFARGDKTPTYGITLEDDGRATANTVLPFTSYGTMAMAREEFSADSGSSQFFWFLFEPDLTPAGRNLLDGRYSVFGYVVEGGFFLRDLKQGDVIVDAKVVAGLENFDGPKDVVEYKGAELERG</sequence>
<feature type="compositionally biased region" description="Low complexity" evidence="5">
    <location>
        <begin position="13"/>
        <end position="23"/>
    </location>
</feature>
<evidence type="ECO:0000313" key="7">
    <source>
        <dbReference type="EMBL" id="KAJ8908985.1"/>
    </source>
</evidence>
<evidence type="ECO:0000256" key="3">
    <source>
        <dbReference type="ARBA" id="ARBA00023110"/>
    </source>
</evidence>
<dbReference type="Gene3D" id="2.40.100.10">
    <property type="entry name" value="Cyclophilin-like"/>
    <property type="match status" value="1"/>
</dbReference>
<dbReference type="SUPFAM" id="SSF101112">
    <property type="entry name" value="Oxygen-evolving enhancer protein 3"/>
    <property type="match status" value="1"/>
</dbReference>
<keyword evidence="2" id="KW-0793">Thylakoid</keyword>
<dbReference type="EC" id="5.2.1.8" evidence="1"/>
<name>A0AAV8V2A7_9RHOD</name>
<evidence type="ECO:0000256" key="4">
    <source>
        <dbReference type="ARBA" id="ARBA00023235"/>
    </source>
</evidence>
<dbReference type="InterPro" id="IPR029000">
    <property type="entry name" value="Cyclophilin-like_dom_sf"/>
</dbReference>
<evidence type="ECO:0000259" key="6">
    <source>
        <dbReference type="PROSITE" id="PS50072"/>
    </source>
</evidence>
<evidence type="ECO:0000256" key="2">
    <source>
        <dbReference type="ARBA" id="ARBA00023078"/>
    </source>
</evidence>
<dbReference type="InterPro" id="IPR023222">
    <property type="entry name" value="PsbQ-like_dom_sf"/>
</dbReference>
<dbReference type="Gene3D" id="1.20.120.290">
    <property type="entry name" value="Oxygen-evolving enhancer protein 3 (PsbQ), four-helix up-down bundle"/>
    <property type="match status" value="1"/>
</dbReference>
<evidence type="ECO:0000313" key="8">
    <source>
        <dbReference type="Proteomes" id="UP001157974"/>
    </source>
</evidence>
<evidence type="ECO:0000256" key="5">
    <source>
        <dbReference type="SAM" id="MobiDB-lite"/>
    </source>
</evidence>
<keyword evidence="4" id="KW-0413">Isomerase</keyword>
<feature type="region of interest" description="Disordered" evidence="5">
    <location>
        <begin position="13"/>
        <end position="47"/>
    </location>
</feature>
<dbReference type="Pfam" id="PF21329">
    <property type="entry name" value="CYP38_PsbQ-like"/>
    <property type="match status" value="1"/>
</dbReference>
<dbReference type="GO" id="GO:0003755">
    <property type="term" value="F:peptidyl-prolyl cis-trans isomerase activity"/>
    <property type="evidence" value="ECO:0007669"/>
    <property type="project" value="UniProtKB-KW"/>
</dbReference>
<dbReference type="InterPro" id="IPR048563">
    <property type="entry name" value="CYP38_PsbQ-like"/>
</dbReference>
<dbReference type="Pfam" id="PF00160">
    <property type="entry name" value="Pro_isomerase"/>
    <property type="match status" value="1"/>
</dbReference>
<protein>
    <recommendedName>
        <fullName evidence="1">peptidylprolyl isomerase</fullName>
        <ecNumber evidence="1">5.2.1.8</ecNumber>
    </recommendedName>
</protein>
<reference evidence="7 8" key="1">
    <citation type="journal article" date="2023" name="Nat. Commun.">
        <title>Origin of minicircular mitochondrial genomes in red algae.</title>
        <authorList>
            <person name="Lee Y."/>
            <person name="Cho C.H."/>
            <person name="Lee Y.M."/>
            <person name="Park S.I."/>
            <person name="Yang J.H."/>
            <person name="West J.A."/>
            <person name="Bhattacharya D."/>
            <person name="Yoon H.S."/>
        </authorList>
    </citation>
    <scope>NUCLEOTIDE SEQUENCE [LARGE SCALE GENOMIC DNA]</scope>
    <source>
        <strain evidence="7 8">CCMP1338</strain>
        <tissue evidence="7">Whole cell</tissue>
    </source>
</reference>
<keyword evidence="8" id="KW-1185">Reference proteome</keyword>
<dbReference type="CDD" id="cd01924">
    <property type="entry name" value="cyclophilin_TLP40_like"/>
    <property type="match status" value="1"/>
</dbReference>
<dbReference type="PROSITE" id="PS50072">
    <property type="entry name" value="CSA_PPIASE_2"/>
    <property type="match status" value="1"/>
</dbReference>
<dbReference type="EMBL" id="JAMWBK010000001">
    <property type="protein sequence ID" value="KAJ8908985.1"/>
    <property type="molecule type" value="Genomic_DNA"/>
</dbReference>
<feature type="domain" description="PPIase cyclophilin-type" evidence="6">
    <location>
        <begin position="250"/>
        <end position="417"/>
    </location>
</feature>
<proteinExistence type="predicted"/>
<keyword evidence="3" id="KW-0697">Rotamase</keyword>
<organism evidence="7 8">
    <name type="scientific">Rhodosorus marinus</name>
    <dbReference type="NCBI Taxonomy" id="101924"/>
    <lineage>
        <taxon>Eukaryota</taxon>
        <taxon>Rhodophyta</taxon>
        <taxon>Stylonematophyceae</taxon>
        <taxon>Stylonematales</taxon>
        <taxon>Stylonemataceae</taxon>
        <taxon>Rhodosorus</taxon>
    </lineage>
</organism>
<comment type="caution">
    <text evidence="7">The sequence shown here is derived from an EMBL/GenBank/DDBJ whole genome shotgun (WGS) entry which is preliminary data.</text>
</comment>
<dbReference type="InterPro" id="IPR044665">
    <property type="entry name" value="E_coli_cyclophilin_A-like"/>
</dbReference>
<dbReference type="PANTHER" id="PTHR43246">
    <property type="entry name" value="PEPTIDYL-PROLYL CIS-TRANS ISOMERASE CYP38, CHLOROPLASTIC"/>
    <property type="match status" value="1"/>
</dbReference>
<accession>A0AAV8V2A7</accession>
<gene>
    <name evidence="7" type="ORF">NDN08_005685</name>
</gene>
<dbReference type="Proteomes" id="UP001157974">
    <property type="component" value="Unassembled WGS sequence"/>
</dbReference>
<evidence type="ECO:0000256" key="1">
    <source>
        <dbReference type="ARBA" id="ARBA00013194"/>
    </source>
</evidence>
<dbReference type="InterPro" id="IPR002130">
    <property type="entry name" value="Cyclophilin-type_PPIase_dom"/>
</dbReference>
<dbReference type="AlphaFoldDB" id="A0AAV8V2A7"/>
<dbReference type="SUPFAM" id="SSF50891">
    <property type="entry name" value="Cyclophilin-like"/>
    <property type="match status" value="1"/>
</dbReference>